<dbReference type="EMBL" id="JAUIZM010000007">
    <property type="protein sequence ID" value="KAK1372598.1"/>
    <property type="molecule type" value="Genomic_DNA"/>
</dbReference>
<protein>
    <submittedName>
        <fullName evidence="1">Uncharacterized protein</fullName>
    </submittedName>
</protein>
<reference evidence="1" key="2">
    <citation type="submission" date="2023-05" db="EMBL/GenBank/DDBJ databases">
        <authorList>
            <person name="Schelkunov M.I."/>
        </authorList>
    </citation>
    <scope>NUCLEOTIDE SEQUENCE</scope>
    <source>
        <strain evidence="1">Hsosn_3</strain>
        <tissue evidence="1">Leaf</tissue>
    </source>
</reference>
<evidence type="ECO:0000313" key="2">
    <source>
        <dbReference type="Proteomes" id="UP001237642"/>
    </source>
</evidence>
<sequence>MAIVTYAYKGMYETNAEFYIDEMRDFLSQIFKEYSEKFGKNSGLVENSRSGSGGIVGSSVGREWLGGFQDFVASSNLAEQTRKNWLRDLKDGKSEKVVEDGSSMMCDLSYNDWDLDF</sequence>
<name>A0AAD8HUK5_9APIA</name>
<gene>
    <name evidence="1" type="ORF">POM88_028791</name>
</gene>
<dbReference type="Proteomes" id="UP001237642">
    <property type="component" value="Unassembled WGS sequence"/>
</dbReference>
<organism evidence="1 2">
    <name type="scientific">Heracleum sosnowskyi</name>
    <dbReference type="NCBI Taxonomy" id="360622"/>
    <lineage>
        <taxon>Eukaryota</taxon>
        <taxon>Viridiplantae</taxon>
        <taxon>Streptophyta</taxon>
        <taxon>Embryophyta</taxon>
        <taxon>Tracheophyta</taxon>
        <taxon>Spermatophyta</taxon>
        <taxon>Magnoliopsida</taxon>
        <taxon>eudicotyledons</taxon>
        <taxon>Gunneridae</taxon>
        <taxon>Pentapetalae</taxon>
        <taxon>asterids</taxon>
        <taxon>campanulids</taxon>
        <taxon>Apiales</taxon>
        <taxon>Apiaceae</taxon>
        <taxon>Apioideae</taxon>
        <taxon>apioid superclade</taxon>
        <taxon>Tordylieae</taxon>
        <taxon>Tordyliinae</taxon>
        <taxon>Heracleum</taxon>
    </lineage>
</organism>
<reference evidence="1" key="1">
    <citation type="submission" date="2023-02" db="EMBL/GenBank/DDBJ databases">
        <title>Genome of toxic invasive species Heracleum sosnowskyi carries increased number of genes despite the absence of recent whole-genome duplications.</title>
        <authorList>
            <person name="Schelkunov M."/>
            <person name="Shtratnikova V."/>
            <person name="Makarenko M."/>
            <person name="Klepikova A."/>
            <person name="Omelchenko D."/>
            <person name="Novikova G."/>
            <person name="Obukhova E."/>
            <person name="Bogdanov V."/>
            <person name="Penin A."/>
            <person name="Logacheva M."/>
        </authorList>
    </citation>
    <scope>NUCLEOTIDE SEQUENCE</scope>
    <source>
        <strain evidence="1">Hsosn_3</strain>
        <tissue evidence="1">Leaf</tissue>
    </source>
</reference>
<accession>A0AAD8HUK5</accession>
<dbReference type="AlphaFoldDB" id="A0AAD8HUK5"/>
<evidence type="ECO:0000313" key="1">
    <source>
        <dbReference type="EMBL" id="KAK1372598.1"/>
    </source>
</evidence>
<proteinExistence type="predicted"/>
<comment type="caution">
    <text evidence="1">The sequence shown here is derived from an EMBL/GenBank/DDBJ whole genome shotgun (WGS) entry which is preliminary data.</text>
</comment>
<keyword evidence="2" id="KW-1185">Reference proteome</keyword>